<reference evidence="1" key="1">
    <citation type="submission" date="2019-08" db="EMBL/GenBank/DDBJ databases">
        <authorList>
            <person name="Kucharzyk K."/>
            <person name="Murdoch R.W."/>
            <person name="Higgins S."/>
            <person name="Loffler F."/>
        </authorList>
    </citation>
    <scope>NUCLEOTIDE SEQUENCE</scope>
</reference>
<dbReference type="EMBL" id="VSSQ01034942">
    <property type="protein sequence ID" value="MPM87030.1"/>
    <property type="molecule type" value="Genomic_DNA"/>
</dbReference>
<evidence type="ECO:0000313" key="1">
    <source>
        <dbReference type="EMBL" id="MPM87030.1"/>
    </source>
</evidence>
<name>A0A645DC19_9ZZZZ</name>
<comment type="caution">
    <text evidence="1">The sequence shown here is derived from an EMBL/GenBank/DDBJ whole genome shotgun (WGS) entry which is preliminary data.</text>
</comment>
<dbReference type="AlphaFoldDB" id="A0A645DC19"/>
<sequence>MRRGGEKEQFANAEPKNAADDRFLCAFHKVREAVIDGQQMVERMVNERGGQFSLALRQGRSELFDAEIGISPAVRDVAERVQRLPACVQMSTFPSSVFPAR</sequence>
<gene>
    <name evidence="1" type="ORF">SDC9_134123</name>
</gene>
<protein>
    <submittedName>
        <fullName evidence="1">Uncharacterized protein</fullName>
    </submittedName>
</protein>
<accession>A0A645DC19</accession>
<organism evidence="1">
    <name type="scientific">bioreactor metagenome</name>
    <dbReference type="NCBI Taxonomy" id="1076179"/>
    <lineage>
        <taxon>unclassified sequences</taxon>
        <taxon>metagenomes</taxon>
        <taxon>ecological metagenomes</taxon>
    </lineage>
</organism>
<proteinExistence type="predicted"/>